<organism evidence="1 2">
    <name type="scientific">Puccinia striiformis f. sp. tritici PST-78</name>
    <dbReference type="NCBI Taxonomy" id="1165861"/>
    <lineage>
        <taxon>Eukaryota</taxon>
        <taxon>Fungi</taxon>
        <taxon>Dikarya</taxon>
        <taxon>Basidiomycota</taxon>
        <taxon>Pucciniomycotina</taxon>
        <taxon>Pucciniomycetes</taxon>
        <taxon>Pucciniales</taxon>
        <taxon>Pucciniaceae</taxon>
        <taxon>Puccinia</taxon>
    </lineage>
</organism>
<reference evidence="2" key="1">
    <citation type="submission" date="2014-03" db="EMBL/GenBank/DDBJ databases">
        <title>The Genome Sequence of Puccinia striiformis f. sp. tritici PST-78.</title>
        <authorList>
            <consortium name="The Broad Institute Genome Sequencing Platform"/>
            <person name="Cuomo C."/>
            <person name="Hulbert S."/>
            <person name="Chen X."/>
            <person name="Walker B."/>
            <person name="Young S.K."/>
            <person name="Zeng Q."/>
            <person name="Gargeya S."/>
            <person name="Fitzgerald M."/>
            <person name="Haas B."/>
            <person name="Abouelleil A."/>
            <person name="Alvarado L."/>
            <person name="Arachchi H.M."/>
            <person name="Berlin A.M."/>
            <person name="Chapman S.B."/>
            <person name="Goldberg J."/>
            <person name="Griggs A."/>
            <person name="Gujja S."/>
            <person name="Hansen M."/>
            <person name="Howarth C."/>
            <person name="Imamovic A."/>
            <person name="Larimer J."/>
            <person name="McCowan C."/>
            <person name="Montmayeur A."/>
            <person name="Murphy C."/>
            <person name="Neiman D."/>
            <person name="Pearson M."/>
            <person name="Priest M."/>
            <person name="Roberts A."/>
            <person name="Saif S."/>
            <person name="Shea T."/>
            <person name="Sisk P."/>
            <person name="Sykes S."/>
            <person name="Wortman J."/>
            <person name="Nusbaum C."/>
            <person name="Birren B."/>
        </authorList>
    </citation>
    <scope>NUCLEOTIDE SEQUENCE [LARGE SCALE GENOMIC DNA]</scope>
    <source>
        <strain evidence="2">race PST-78</strain>
    </source>
</reference>
<dbReference type="STRING" id="1165861.A0A0L0UNV8"/>
<feature type="non-terminal residue" evidence="1">
    <location>
        <position position="443"/>
    </location>
</feature>
<dbReference type="AlphaFoldDB" id="A0A0L0UNV8"/>
<proteinExistence type="predicted"/>
<dbReference type="Proteomes" id="UP000054564">
    <property type="component" value="Unassembled WGS sequence"/>
</dbReference>
<dbReference type="PANTHER" id="PTHR31511:SF12">
    <property type="entry name" value="RHO TERMINATION FACTOR N-TERMINAL DOMAIN-CONTAINING PROTEIN"/>
    <property type="match status" value="1"/>
</dbReference>
<name>A0A0L0UNV8_9BASI</name>
<keyword evidence="2" id="KW-1185">Reference proteome</keyword>
<comment type="caution">
    <text evidence="1">The sequence shown here is derived from an EMBL/GenBank/DDBJ whole genome shotgun (WGS) entry which is preliminary data.</text>
</comment>
<dbReference type="EMBL" id="AJIL01001258">
    <property type="protein sequence ID" value="KNE88645.1"/>
    <property type="molecule type" value="Genomic_DNA"/>
</dbReference>
<gene>
    <name evidence="1" type="ORF">PSTG_17937</name>
</gene>
<protein>
    <submittedName>
        <fullName evidence="1">Uncharacterized protein</fullName>
    </submittedName>
</protein>
<sequence length="443" mass="50405">MSLVQSPDFVEISSSGGRKIVWYYVRNFNKNEKYTDFLNSHEAALCKLLETRVQEGPIKFNLKLEGTYSRPNVENSSENRAFKTSAVEVFLETDVKQVVEASYIKLLGEEEVYRGRGSGFRLDTIDGLLLAIYKYTPMSASSYIELPKSIEGRRATINPQNTDQQCFKWAILARHVTGLAPGRVEGNYRQQEGRYNFDGITFPTPMADIKIFEKNNRGVSVNVYGLSLKTKNQKFPKYEVFPLRVADDEKPKHFDLLFISNASGAHYVYISNFSRLVSPQKNRHNGQQFFCKRCFISFDKQSLKYKLNGEAALEKHKLICGSHKPILPEMPKAGECTKFEAWKSTQRHPIVIYADFEALLVKVDEKKGVNTAIVQRHEAMSYGFVVKASDDVPLELLTEHGITTDPVIYRGSEDRPDVASHFVEAIVEISRKIETLLKTNTPI</sequence>
<evidence type="ECO:0000313" key="2">
    <source>
        <dbReference type="Proteomes" id="UP000054564"/>
    </source>
</evidence>
<evidence type="ECO:0000313" key="1">
    <source>
        <dbReference type="EMBL" id="KNE88645.1"/>
    </source>
</evidence>
<dbReference type="PANTHER" id="PTHR31511">
    <property type="entry name" value="PROTEIN CBG23764"/>
    <property type="match status" value="1"/>
</dbReference>
<accession>A0A0L0UNV8</accession>